<reference evidence="3" key="1">
    <citation type="submission" date="2018-05" db="EMBL/GenBank/DDBJ databases">
        <authorList>
            <person name="Cea G.-C."/>
            <person name="William W."/>
        </authorList>
    </citation>
    <scope>NUCLEOTIDE SEQUENCE [LARGE SCALE GENOMIC DNA]</scope>
    <source>
        <strain evidence="3">DB21MT 5</strain>
    </source>
</reference>
<accession>A0A330LP79</accession>
<evidence type="ECO:0000256" key="1">
    <source>
        <dbReference type="SAM" id="Phobius"/>
    </source>
</evidence>
<organism evidence="2 3">
    <name type="scientific">Moritella yayanosii</name>
    <dbReference type="NCBI Taxonomy" id="69539"/>
    <lineage>
        <taxon>Bacteria</taxon>
        <taxon>Pseudomonadati</taxon>
        <taxon>Pseudomonadota</taxon>
        <taxon>Gammaproteobacteria</taxon>
        <taxon>Alteromonadales</taxon>
        <taxon>Moritellaceae</taxon>
        <taxon>Moritella</taxon>
    </lineage>
</organism>
<dbReference type="EMBL" id="LS483250">
    <property type="protein sequence ID" value="SQD78459.1"/>
    <property type="molecule type" value="Genomic_DNA"/>
</dbReference>
<sequence>MRSSLTLSYTYMPRTVFAYIHLHLLTYFYYFTYYITGGR</sequence>
<keyword evidence="1" id="KW-0472">Membrane</keyword>
<proteinExistence type="predicted"/>
<dbReference type="KEGG" id="mya:MORIYA_1981"/>
<keyword evidence="1" id="KW-1133">Transmembrane helix</keyword>
<feature type="transmembrane region" description="Helical" evidence="1">
    <location>
        <begin position="16"/>
        <end position="36"/>
    </location>
</feature>
<protein>
    <submittedName>
        <fullName evidence="2">Uncharacterized protein</fullName>
    </submittedName>
</protein>
<name>A0A330LP79_9GAMM</name>
<gene>
    <name evidence="2" type="ORF">MORIYA_1981</name>
</gene>
<keyword evidence="1" id="KW-0812">Transmembrane</keyword>
<evidence type="ECO:0000313" key="2">
    <source>
        <dbReference type="EMBL" id="SQD78459.1"/>
    </source>
</evidence>
<evidence type="ECO:0000313" key="3">
    <source>
        <dbReference type="Proteomes" id="UP000250163"/>
    </source>
</evidence>
<dbReference type="Proteomes" id="UP000250163">
    <property type="component" value="Chromosome MORIYA"/>
</dbReference>
<keyword evidence="3" id="KW-1185">Reference proteome</keyword>
<dbReference type="AlphaFoldDB" id="A0A330LP79"/>